<evidence type="ECO:0000313" key="4">
    <source>
        <dbReference type="Proteomes" id="UP000034196"/>
    </source>
</evidence>
<feature type="chain" id="PRO_5009631116" evidence="2">
    <location>
        <begin position="27"/>
        <end position="151"/>
    </location>
</feature>
<evidence type="ECO:0000313" key="3">
    <source>
        <dbReference type="EMBL" id="OIJ64571.1"/>
    </source>
</evidence>
<evidence type="ECO:0000256" key="1">
    <source>
        <dbReference type="SAM" id="MobiDB-lite"/>
    </source>
</evidence>
<organism evidence="3 4">
    <name type="scientific">Streptomyces mangrovisoli</name>
    <dbReference type="NCBI Taxonomy" id="1428628"/>
    <lineage>
        <taxon>Bacteria</taxon>
        <taxon>Bacillati</taxon>
        <taxon>Actinomycetota</taxon>
        <taxon>Actinomycetes</taxon>
        <taxon>Kitasatosporales</taxon>
        <taxon>Streptomycetaceae</taxon>
        <taxon>Streptomyces</taxon>
    </lineage>
</organism>
<evidence type="ECO:0000256" key="2">
    <source>
        <dbReference type="SAM" id="SignalP"/>
    </source>
</evidence>
<keyword evidence="4" id="KW-1185">Reference proteome</keyword>
<feature type="region of interest" description="Disordered" evidence="1">
    <location>
        <begin position="71"/>
        <end position="151"/>
    </location>
</feature>
<keyword evidence="2" id="KW-0732">Signal</keyword>
<protein>
    <submittedName>
        <fullName evidence="3">Uncharacterized protein</fullName>
    </submittedName>
</protein>
<dbReference type="Proteomes" id="UP000034196">
    <property type="component" value="Unassembled WGS sequence"/>
</dbReference>
<feature type="signal peptide" evidence="2">
    <location>
        <begin position="1"/>
        <end position="26"/>
    </location>
</feature>
<feature type="compositionally biased region" description="Basic and acidic residues" evidence="1">
    <location>
        <begin position="89"/>
        <end position="98"/>
    </location>
</feature>
<feature type="compositionally biased region" description="Basic residues" evidence="1">
    <location>
        <begin position="118"/>
        <end position="131"/>
    </location>
</feature>
<dbReference type="PROSITE" id="PS51257">
    <property type="entry name" value="PROKAR_LIPOPROTEIN"/>
    <property type="match status" value="1"/>
</dbReference>
<comment type="caution">
    <text evidence="3">The sequence shown here is derived from an EMBL/GenBank/DDBJ whole genome shotgun (WGS) entry which is preliminary data.</text>
</comment>
<dbReference type="EMBL" id="LAVA02000077">
    <property type="protein sequence ID" value="OIJ64571.1"/>
    <property type="molecule type" value="Genomic_DNA"/>
</dbReference>
<dbReference type="AlphaFoldDB" id="A0A1J4NQI0"/>
<sequence>MLTMSTKKRAAVAVALSAAAGSTAGAVACRCGLELQESAKLGAVVSGAVGNLLYQAFRLVPAATDEAAAVDEAHDTALDSNNGPTGARDTVDHTDVGHRKVPTPRRGEPGPPKDSRPARHRRLRRAGRRRLERALGRERSVRGAGGGHGTA</sequence>
<feature type="compositionally biased region" description="Basic and acidic residues" evidence="1">
    <location>
        <begin position="132"/>
        <end position="141"/>
    </location>
</feature>
<gene>
    <name evidence="3" type="ORF">WN71_028200</name>
</gene>
<reference evidence="3" key="1">
    <citation type="submission" date="2016-10" db="EMBL/GenBank/DDBJ databases">
        <title>Genome sequence of Streptomyces mangrovisoli MUSC 149.</title>
        <authorList>
            <person name="Lee L.-H."/>
            <person name="Ser H.-L."/>
        </authorList>
    </citation>
    <scope>NUCLEOTIDE SEQUENCE [LARGE SCALE GENOMIC DNA]</scope>
    <source>
        <strain evidence="3">MUSC 149</strain>
    </source>
</reference>
<accession>A0A1J4NQI0</accession>
<feature type="compositionally biased region" description="Basic and acidic residues" evidence="1">
    <location>
        <begin position="105"/>
        <end position="117"/>
    </location>
</feature>
<proteinExistence type="predicted"/>
<name>A0A1J4NQI0_9ACTN</name>